<dbReference type="KEGG" id="pmrn:116957208"/>
<organism evidence="2 3">
    <name type="scientific">Petromyzon marinus</name>
    <name type="common">Sea lamprey</name>
    <dbReference type="NCBI Taxonomy" id="7757"/>
    <lineage>
        <taxon>Eukaryota</taxon>
        <taxon>Metazoa</taxon>
        <taxon>Chordata</taxon>
        <taxon>Craniata</taxon>
        <taxon>Vertebrata</taxon>
        <taxon>Cyclostomata</taxon>
        <taxon>Hyperoartia</taxon>
        <taxon>Petromyzontiformes</taxon>
        <taxon>Petromyzontidae</taxon>
        <taxon>Petromyzon</taxon>
    </lineage>
</organism>
<feature type="compositionally biased region" description="Pro residues" evidence="1">
    <location>
        <begin position="39"/>
        <end position="53"/>
    </location>
</feature>
<protein>
    <submittedName>
        <fullName evidence="3">Protein AF1q-like</fullName>
    </submittedName>
</protein>
<evidence type="ECO:0000313" key="2">
    <source>
        <dbReference type="Proteomes" id="UP001318040"/>
    </source>
</evidence>
<evidence type="ECO:0000313" key="3">
    <source>
        <dbReference type="RefSeq" id="XP_032835111.1"/>
    </source>
</evidence>
<dbReference type="Proteomes" id="UP001318040">
    <property type="component" value="Chromosome 70"/>
</dbReference>
<dbReference type="AlphaFoldDB" id="A0AAJ7UH37"/>
<reference evidence="3" key="1">
    <citation type="submission" date="2025-08" db="UniProtKB">
        <authorList>
            <consortium name="RefSeq"/>
        </authorList>
    </citation>
    <scope>IDENTIFICATION</scope>
    <source>
        <tissue evidence="3">Sperm</tissue>
    </source>
</reference>
<keyword evidence="2" id="KW-1185">Reference proteome</keyword>
<gene>
    <name evidence="3" type="primary">LOC116957208</name>
</gene>
<name>A0AAJ7UH37_PETMA</name>
<feature type="region of interest" description="Disordered" evidence="1">
    <location>
        <begin position="23"/>
        <end position="111"/>
    </location>
</feature>
<feature type="compositionally biased region" description="Gly residues" evidence="1">
    <location>
        <begin position="100"/>
        <end position="111"/>
    </location>
</feature>
<accession>A0AAJ7UH37</accession>
<evidence type="ECO:0000256" key="1">
    <source>
        <dbReference type="SAM" id="MobiDB-lite"/>
    </source>
</evidence>
<sequence>MHEEALLLQFNSLHFWKLPLPEIGSDDLQTIGDPHQGTSPPPSPPPPVPPGRAPHPGVAPAESTPRIAASAPHDFGTATYWRRPLPTLDPAEMDRLMAGRGPGEARGGGRG</sequence>
<dbReference type="RefSeq" id="XP_032835111.1">
    <property type="nucleotide sequence ID" value="XM_032979220.1"/>
</dbReference>
<proteinExistence type="predicted"/>